<feature type="compositionally biased region" description="Polar residues" evidence="2">
    <location>
        <begin position="382"/>
        <end position="391"/>
    </location>
</feature>
<name>A0ABQ0FM21_APOSI</name>
<feature type="compositionally biased region" description="Polar residues" evidence="2">
    <location>
        <begin position="875"/>
        <end position="888"/>
    </location>
</feature>
<feature type="compositionally biased region" description="Low complexity" evidence="2">
    <location>
        <begin position="1138"/>
        <end position="1154"/>
    </location>
</feature>
<feature type="region of interest" description="Disordered" evidence="2">
    <location>
        <begin position="1864"/>
        <end position="2088"/>
    </location>
</feature>
<feature type="compositionally biased region" description="Polar residues" evidence="2">
    <location>
        <begin position="1795"/>
        <end position="1808"/>
    </location>
</feature>
<feature type="compositionally biased region" description="Polar residues" evidence="2">
    <location>
        <begin position="2073"/>
        <end position="2088"/>
    </location>
</feature>
<dbReference type="PANTHER" id="PTHR46970">
    <property type="entry name" value="BASIC HELIX-LOOP-HELIX DOMAIN-CONTAINING PROTEIN USF3"/>
    <property type="match status" value="1"/>
</dbReference>
<proteinExistence type="predicted"/>
<feature type="domain" description="BHLH" evidence="3">
    <location>
        <begin position="80"/>
        <end position="131"/>
    </location>
</feature>
<feature type="coiled-coil region" evidence="1">
    <location>
        <begin position="144"/>
        <end position="171"/>
    </location>
</feature>
<dbReference type="PANTHER" id="PTHR46970:SF1">
    <property type="entry name" value="BASIC HELIX-LOOP-HELIX DOMAIN-CONTAINING PROTEIN USF3"/>
    <property type="match status" value="1"/>
</dbReference>
<dbReference type="EMBL" id="BAAFST010000016">
    <property type="protein sequence ID" value="GAB1300292.1"/>
    <property type="molecule type" value="Genomic_DNA"/>
</dbReference>
<evidence type="ECO:0000313" key="4">
    <source>
        <dbReference type="EMBL" id="GAB1300292.1"/>
    </source>
</evidence>
<dbReference type="InterPro" id="IPR053252">
    <property type="entry name" value="EMT_regulator"/>
</dbReference>
<sequence length="2272" mass="242606">MTQAGVAAAVARSASPAEENITYRDHLLAEDDRFESERGGVGSQESKVKKLCKPLDISVTLTMPEMTEHETPTKKQHRKKNRETHNAVERHRKKKINAGINRIGELIPCSPALKQSKNMILDQAFKYITELKRQNDELLLNGGSSEQAEEIKKLRKQLEEIQKENGRYIELLKANDICLYDDPTIHWKGNLKTPKVSVVIPSDQVQKNIIVYSSGGQPGGNSQGTAVQGITFNVGHGLQKQTANVVPVQRACKLVTPVSISGVYPSESKPWHQTTVSALAANQSVPLCLPTAISAQNILELSTSESQSSVLGATGGSVVTVSVGPDPHQHCSLNTGLNDQNVSENSNAQERPKSSKEIVTCVSGTSSSSSAAVPEAHRETKSSPSVQGFSADSQNTLVSVTTTVCSQPPGSTGGSSPGSSSKTADSTSTATVVVPAHAAVARSTLSVSSLVTSPLEDSWTLSCSLPSSSVSASELKNINSLTRISSAGNTQTTWTTLHLAGNTVQPLSQPPSSAATPAVNEGGTSPAPSNRKPVTAGITLDNSPAADGQPVEQVLVTPPPCPPLPMQPLIAPPQVKSQPPKNILPLNSAMQVIQMAQPVGSGVTAAPANQNVIILQPPSTAPCPAVVRADVSNQTVGQQIVIIQAANQSPLPLLSAPHPGPVRLPVNGASAIIGSHSSVQTVPAPQTFGGKHLVHILPRPSSLSTSNSTQTFSVTMSSQQQPQTISLNGQLFALQPVMSSSGTTNQSPMQIIQPTTREDPNTNVALNTFGALASLNQSISQMAGQSCVQLSISQSANPQTSANSQTSPANCVSLTTTVAPSMTADNSATLSTTYSLVTASSTNTVTCLPSTMKSKRLSRKPGAKKPLAANKPACPQNSVSKIDSSAEPSCSDRLLDSLPVSLSSVAVSQAKDVSISASHSLDILNSESVIPASGPKSKSPEDTSSSSQESETNEQLVLAPAKSKDSTPILQETSQGTPPCSVALSNDMKSCTSANVLTTSPVESQSLVSQVSALSSTTSTSSTDCISEVEIVAEPCPVEQDSSDNMQTAGPLKGQGLTMLLSDLAKEKDLQRSSLSVQMEQPDFSPESSKIGDSNVDLHPKQELLLLSDDRDPPQPHACLPEQEGIPGSLLTSRQADSPMSTSSGSSRSFSVASMLPETAREDVTSSTTTNTCDSCTFAEQTDIVALAARAILDQESIEKGRLGTQADVKEVTPKPSETSLEGDQPFKPQIHKETCTGQADPTPNEFNSQDSVEVTVDRPLEKPSCSLGMKASNAPLQASAPQPPSLAHHNSVSHPLVSCTGLSQSSDQTSNPVTVNMTVSSSSYGSQPPVPPLMTEYPQEQLNSMTSAIPNPQVQEPLSKPSHESRKDSAKRTVQDDLLLSSAKRQKHCQPAPLRLESMPLMSRTPDNIPDQTQMMASQITPNSSNSVVPVSNPAHGDGLTRLFPPGNNFVAPALRQTDVQCNSQPSVAEQQQQTQAGQHLQALQQHVPPQGVSHLHTNHLYIKQQQQQAGQLRERHHLYQLQHHLPHADNAVHSQPHIVHQQRTLQQEVQMQKKRNLVQGTPTSQLSLQPKHHGTDQSRPKSSQPHPHHQQMQQQLQHFASSQPEKSCENPSTSRGHHSHPQNHLNQDVLHQQQDVGSRQQSSDHVSGHNPMQRLLPSRGLEQQMVSQPSIVTRSSDMACAPHRPERNRVSSYSAEALIGKSSSTSEQRMGISIQGSRVSDQLEMRSYLDVPRNKSLALHNMQGRMDHTVTSDIRLSDCQTFKPGGASQQPQSNFEVQSSRNNEIGNPVPSLRSMQSQAFRLSQNTGPPPVDRQKRLSYPPVQSIPTGNAVPPRDSENTCHQSFMQSLLAPHLGDQVIGSQRSLSEHPRNTQCGPSSTIEYNCPPTRESVHIRRESESQNRESCDMSLGAINPRNSTLNIPFSSSSSSGDIQGRNTSPNVSVQKSNPMRITESHGAKGHMNPPVTSNMHGVARPTLPHPSVSHGNADQGPPVRQANSSVAQRSRHPLQDSSGSKIRQPERNRSGNQRHSNVFDPSLPHLPLSTSGSMILGRQQPTAEKRGSIVRFMPDSPQVPNDNSGPDQHSLSQNFGFPFIPEGGMNPPINANTSFIPQVTQPSVTRAPALIPVDPQNTLPSFYPPYSPAHPTLSNDISIPYFSNQMFSNPSTEKVNGGSLNNRFGSILSPPRPVGFAQPSFPLLPEMPPMHMANSHLSNFNMTSLFPEIAAALPDGSAMSPLLTIANSSASDSSKQPSNRPAHNISHILGHDCSSAV</sequence>
<evidence type="ECO:0000256" key="2">
    <source>
        <dbReference type="SAM" id="MobiDB-lite"/>
    </source>
</evidence>
<feature type="compositionally biased region" description="Basic and acidic residues" evidence="2">
    <location>
        <begin position="1890"/>
        <end position="1906"/>
    </location>
</feature>
<feature type="compositionally biased region" description="Polar residues" evidence="2">
    <location>
        <begin position="331"/>
        <end position="349"/>
    </location>
</feature>
<feature type="compositionally biased region" description="Polar residues" evidence="2">
    <location>
        <begin position="2243"/>
        <end position="2256"/>
    </location>
</feature>
<feature type="compositionally biased region" description="Polar residues" evidence="2">
    <location>
        <begin position="504"/>
        <end position="515"/>
    </location>
</feature>
<feature type="compositionally biased region" description="Low complexity" evidence="2">
    <location>
        <begin position="1"/>
        <end position="17"/>
    </location>
</feature>
<dbReference type="InterPro" id="IPR048064">
    <property type="entry name" value="USF3_bHLH"/>
</dbReference>
<feature type="region of interest" description="Disordered" evidence="2">
    <location>
        <begin position="321"/>
        <end position="391"/>
    </location>
</feature>
<feature type="region of interest" description="Disordered" evidence="2">
    <location>
        <begin position="1351"/>
        <end position="1374"/>
    </location>
</feature>
<accession>A0ABQ0FM21</accession>
<dbReference type="InterPro" id="IPR036638">
    <property type="entry name" value="HLH_DNA-bd_sf"/>
</dbReference>
<feature type="region of interest" description="Disordered" evidence="2">
    <location>
        <begin position="1762"/>
        <end position="1841"/>
    </location>
</feature>
<feature type="compositionally biased region" description="Polar residues" evidence="2">
    <location>
        <begin position="1666"/>
        <end position="1678"/>
    </location>
</feature>
<feature type="region of interest" description="Disordered" evidence="2">
    <location>
        <begin position="2243"/>
        <end position="2262"/>
    </location>
</feature>
<feature type="region of interest" description="Disordered" evidence="2">
    <location>
        <begin position="66"/>
        <end position="89"/>
    </location>
</feature>
<feature type="compositionally biased region" description="Low complexity" evidence="2">
    <location>
        <begin position="942"/>
        <end position="955"/>
    </location>
</feature>
<dbReference type="InterPro" id="IPR011598">
    <property type="entry name" value="bHLH_dom"/>
</dbReference>
<feature type="compositionally biased region" description="Low complexity" evidence="2">
    <location>
        <begin position="1472"/>
        <end position="1485"/>
    </location>
</feature>
<feature type="region of interest" description="Disordered" evidence="2">
    <location>
        <begin position="850"/>
        <end position="890"/>
    </location>
</feature>
<feature type="compositionally biased region" description="Polar residues" evidence="2">
    <location>
        <begin position="1872"/>
        <end position="1882"/>
    </location>
</feature>
<evidence type="ECO:0000256" key="1">
    <source>
        <dbReference type="SAM" id="Coils"/>
    </source>
</evidence>
<organism evidence="4 5">
    <name type="scientific">Apodemus speciosus</name>
    <name type="common">Large Japanese field mouse</name>
    <dbReference type="NCBI Taxonomy" id="105296"/>
    <lineage>
        <taxon>Eukaryota</taxon>
        <taxon>Metazoa</taxon>
        <taxon>Chordata</taxon>
        <taxon>Craniata</taxon>
        <taxon>Vertebrata</taxon>
        <taxon>Euteleostomi</taxon>
        <taxon>Mammalia</taxon>
        <taxon>Eutheria</taxon>
        <taxon>Euarchontoglires</taxon>
        <taxon>Glires</taxon>
        <taxon>Rodentia</taxon>
        <taxon>Myomorpha</taxon>
        <taxon>Muroidea</taxon>
        <taxon>Muridae</taxon>
        <taxon>Murinae</taxon>
        <taxon>Apodemus</taxon>
    </lineage>
</organism>
<feature type="compositionally biased region" description="Basic and acidic residues" evidence="2">
    <location>
        <begin position="1204"/>
        <end position="1213"/>
    </location>
</feature>
<feature type="compositionally biased region" description="Polar residues" evidence="2">
    <location>
        <begin position="1301"/>
        <end position="1327"/>
    </location>
</feature>
<feature type="compositionally biased region" description="Low complexity" evidence="2">
    <location>
        <begin position="1582"/>
        <end position="1606"/>
    </location>
</feature>
<dbReference type="CDD" id="cd18910">
    <property type="entry name" value="bHLHzip_USF3"/>
    <property type="match status" value="1"/>
</dbReference>
<feature type="region of interest" description="Disordered" evidence="2">
    <location>
        <begin position="1071"/>
        <end position="1173"/>
    </location>
</feature>
<dbReference type="Proteomes" id="UP001623349">
    <property type="component" value="Unassembled WGS sequence"/>
</dbReference>
<dbReference type="SMART" id="SM00353">
    <property type="entry name" value="HLH"/>
    <property type="match status" value="1"/>
</dbReference>
<feature type="compositionally biased region" description="Polar residues" evidence="2">
    <location>
        <begin position="1915"/>
        <end position="1924"/>
    </location>
</feature>
<feature type="compositionally biased region" description="Polar residues" evidence="2">
    <location>
        <begin position="1931"/>
        <end position="1950"/>
    </location>
</feature>
<comment type="caution">
    <text evidence="4">The sequence shown here is derived from an EMBL/GenBank/DDBJ whole genome shotgun (WGS) entry which is preliminary data.</text>
</comment>
<protein>
    <submittedName>
        <fullName evidence="4">Gene model 608, (NCBI)</fullName>
    </submittedName>
</protein>
<feature type="compositionally biased region" description="Polar residues" evidence="2">
    <location>
        <begin position="1624"/>
        <end position="1647"/>
    </location>
</feature>
<feature type="compositionally biased region" description="Basic and acidic residues" evidence="2">
    <location>
        <begin position="1096"/>
        <end position="1114"/>
    </location>
</feature>
<feature type="region of interest" description="Disordered" evidence="2">
    <location>
        <begin position="1464"/>
        <end position="1485"/>
    </location>
</feature>
<feature type="compositionally biased region" description="Polar residues" evidence="2">
    <location>
        <begin position="966"/>
        <end position="980"/>
    </location>
</feature>
<dbReference type="PROSITE" id="PS50888">
    <property type="entry name" value="BHLH"/>
    <property type="match status" value="1"/>
</dbReference>
<evidence type="ECO:0000313" key="5">
    <source>
        <dbReference type="Proteomes" id="UP001623349"/>
    </source>
</evidence>
<feature type="compositionally biased region" description="Basic and acidic residues" evidence="2">
    <location>
        <begin position="1362"/>
        <end position="1374"/>
    </location>
</feature>
<feature type="region of interest" description="Disordered" evidence="2">
    <location>
        <begin position="926"/>
        <end position="980"/>
    </location>
</feature>
<reference evidence="4 5" key="1">
    <citation type="submission" date="2024-08" db="EMBL/GenBank/DDBJ databases">
        <title>The draft genome of Apodemus speciosus.</title>
        <authorList>
            <person name="Nabeshima K."/>
            <person name="Suzuki S."/>
            <person name="Onuma M."/>
        </authorList>
    </citation>
    <scope>NUCLEOTIDE SEQUENCE [LARGE SCALE GENOMIC DNA]</scope>
    <source>
        <strain evidence="4">IB14-021</strain>
    </source>
</reference>
<dbReference type="Gene3D" id="4.10.280.10">
    <property type="entry name" value="Helix-loop-helix DNA-binding domain"/>
    <property type="match status" value="1"/>
</dbReference>
<feature type="compositionally biased region" description="Polar residues" evidence="2">
    <location>
        <begin position="1769"/>
        <end position="1787"/>
    </location>
</feature>
<dbReference type="SUPFAM" id="SSF47459">
    <property type="entry name" value="HLH, helix-loop-helix DNA-binding domain"/>
    <property type="match status" value="1"/>
</dbReference>
<feature type="region of interest" description="Disordered" evidence="2">
    <location>
        <begin position="1"/>
        <end position="22"/>
    </location>
</feature>
<feature type="compositionally biased region" description="Basic residues" evidence="2">
    <location>
        <begin position="853"/>
        <end position="863"/>
    </location>
</feature>
<feature type="region of interest" description="Disordered" evidence="2">
    <location>
        <begin position="504"/>
        <end position="550"/>
    </location>
</feature>
<keyword evidence="1" id="KW-0175">Coiled coil</keyword>
<dbReference type="Pfam" id="PF00010">
    <property type="entry name" value="HLH"/>
    <property type="match status" value="1"/>
</dbReference>
<gene>
    <name evidence="4" type="ORF">APTSU1_001553000</name>
</gene>
<feature type="compositionally biased region" description="Low complexity" evidence="2">
    <location>
        <begin position="417"/>
        <end position="427"/>
    </location>
</feature>
<feature type="region of interest" description="Disordered" evidence="2">
    <location>
        <begin position="1204"/>
        <end position="1337"/>
    </location>
</feature>
<keyword evidence="5" id="KW-1185">Reference proteome</keyword>
<evidence type="ECO:0000259" key="3">
    <source>
        <dbReference type="PROSITE" id="PS50888"/>
    </source>
</evidence>
<feature type="compositionally biased region" description="Polar residues" evidence="2">
    <location>
        <begin position="1236"/>
        <end position="1253"/>
    </location>
</feature>
<feature type="region of interest" description="Disordered" evidence="2">
    <location>
        <begin position="1562"/>
        <end position="1694"/>
    </location>
</feature>
<feature type="region of interest" description="Disordered" evidence="2">
    <location>
        <begin position="403"/>
        <end position="427"/>
    </location>
</feature>